<dbReference type="Proteomes" id="UP001162156">
    <property type="component" value="Unassembled WGS sequence"/>
</dbReference>
<gene>
    <name evidence="2" type="ORF">NQ314_012752</name>
</gene>
<comment type="caution">
    <text evidence="2">The sequence shown here is derived from an EMBL/GenBank/DDBJ whole genome shotgun (WGS) entry which is preliminary data.</text>
</comment>
<dbReference type="AlphaFoldDB" id="A0AAV8X999"/>
<dbReference type="InterPro" id="IPR001969">
    <property type="entry name" value="Aspartic_peptidase_AS"/>
</dbReference>
<dbReference type="PANTHER" id="PTHR37984:SF13">
    <property type="entry name" value="RIBONUCLEASE H"/>
    <property type="match status" value="1"/>
</dbReference>
<dbReference type="GO" id="GO:0006508">
    <property type="term" value="P:proteolysis"/>
    <property type="evidence" value="ECO:0007669"/>
    <property type="project" value="InterPro"/>
</dbReference>
<dbReference type="InterPro" id="IPR043128">
    <property type="entry name" value="Rev_trsase/Diguanyl_cyclase"/>
</dbReference>
<protein>
    <recommendedName>
        <fullName evidence="1">Reverse transcriptase domain-containing protein</fullName>
    </recommendedName>
</protein>
<reference evidence="2" key="1">
    <citation type="journal article" date="2023" name="Insect Mol. Biol.">
        <title>Genome sequencing provides insights into the evolution of gene families encoding plant cell wall-degrading enzymes in longhorned beetles.</title>
        <authorList>
            <person name="Shin N.R."/>
            <person name="Okamura Y."/>
            <person name="Kirsch R."/>
            <person name="Pauchet Y."/>
        </authorList>
    </citation>
    <scope>NUCLEOTIDE SEQUENCE</scope>
    <source>
        <strain evidence="2">RBIC_L_NR</strain>
    </source>
</reference>
<keyword evidence="3" id="KW-1185">Reference proteome</keyword>
<dbReference type="GO" id="GO:0004190">
    <property type="term" value="F:aspartic-type endopeptidase activity"/>
    <property type="evidence" value="ECO:0007669"/>
    <property type="project" value="InterPro"/>
</dbReference>
<dbReference type="InterPro" id="IPR000477">
    <property type="entry name" value="RT_dom"/>
</dbReference>
<dbReference type="InterPro" id="IPR043502">
    <property type="entry name" value="DNA/RNA_pol_sf"/>
</dbReference>
<dbReference type="InterPro" id="IPR021109">
    <property type="entry name" value="Peptidase_aspartic_dom_sf"/>
</dbReference>
<evidence type="ECO:0000313" key="3">
    <source>
        <dbReference type="Proteomes" id="UP001162156"/>
    </source>
</evidence>
<dbReference type="SUPFAM" id="SSF50630">
    <property type="entry name" value="Acid proteases"/>
    <property type="match status" value="1"/>
</dbReference>
<dbReference type="EMBL" id="JANEYF010003565">
    <property type="protein sequence ID" value="KAJ8935518.1"/>
    <property type="molecule type" value="Genomic_DNA"/>
</dbReference>
<feature type="domain" description="Reverse transcriptase" evidence="1">
    <location>
        <begin position="297"/>
        <end position="441"/>
    </location>
</feature>
<name>A0AAV8X999_9CUCU</name>
<dbReference type="Gene3D" id="3.10.10.10">
    <property type="entry name" value="HIV Type 1 Reverse Transcriptase, subunit A, domain 1"/>
    <property type="match status" value="1"/>
</dbReference>
<evidence type="ECO:0000313" key="2">
    <source>
        <dbReference type="EMBL" id="KAJ8935518.1"/>
    </source>
</evidence>
<dbReference type="CDD" id="cd01647">
    <property type="entry name" value="RT_LTR"/>
    <property type="match status" value="1"/>
</dbReference>
<dbReference type="Gene3D" id="3.30.70.270">
    <property type="match status" value="1"/>
</dbReference>
<accession>A0AAV8X999</accession>
<sequence length="522" mass="59380">MRAAEEKAEAEAISERFLTTASVCQKGTRVQIDGDTNRQVVKTGIKINKMPDNGQVNKISLKEKAIWLEYVKINILILSQMKKIMKKCTILDNIKEIFHVDSKNNCNPFVVNVNIGSKELEMLIDSGSSVSVISNKTFLNFFSNYRLMNDSTVLRAYDGNVLAPLGYFKTNVTFNEVSLPLKFYVVKSSGPNLLERDWLENFKVKIDVINHMSVDEKIKRTINKYPSVFQNKIGMYKFESVSLEVKEDSVPIFCKHRTIPLAFTEQVEKELDKMNAEEILVPVENSEWATPLVPVLKASGSVRICGDYRITVNKCLKDYKYPLPKVEEVFSKLSKGKKITKLDLMQAYNQIPVTEETSKLLTWNTHKGLFRMTRFPFGITSATSIFQKTIDNLLKDLDCVLAFVDDICITGSNDEDHIENLDKVCQRLEKAGLTVRLDKSMTNSLTVYCPQETNNDESFHDCSNNVNEEKNLTSVSPLDNAPSCSKGVTDKCLYSKPARKKLIPSKYKDYYLENELSKFNVD</sequence>
<dbReference type="SUPFAM" id="SSF56672">
    <property type="entry name" value="DNA/RNA polymerases"/>
    <property type="match status" value="1"/>
</dbReference>
<dbReference type="Pfam" id="PF00078">
    <property type="entry name" value="RVT_1"/>
    <property type="match status" value="1"/>
</dbReference>
<proteinExistence type="predicted"/>
<dbReference type="GO" id="GO:0071897">
    <property type="term" value="P:DNA biosynthetic process"/>
    <property type="evidence" value="ECO:0007669"/>
    <property type="project" value="UniProtKB-ARBA"/>
</dbReference>
<dbReference type="PROSITE" id="PS00141">
    <property type="entry name" value="ASP_PROTEASE"/>
    <property type="match status" value="1"/>
</dbReference>
<evidence type="ECO:0000259" key="1">
    <source>
        <dbReference type="Pfam" id="PF00078"/>
    </source>
</evidence>
<dbReference type="InterPro" id="IPR050951">
    <property type="entry name" value="Retrovirus_Pol_polyprotein"/>
</dbReference>
<dbReference type="Gene3D" id="2.40.70.10">
    <property type="entry name" value="Acid Proteases"/>
    <property type="match status" value="1"/>
</dbReference>
<organism evidence="2 3">
    <name type="scientific">Rhamnusium bicolor</name>
    <dbReference type="NCBI Taxonomy" id="1586634"/>
    <lineage>
        <taxon>Eukaryota</taxon>
        <taxon>Metazoa</taxon>
        <taxon>Ecdysozoa</taxon>
        <taxon>Arthropoda</taxon>
        <taxon>Hexapoda</taxon>
        <taxon>Insecta</taxon>
        <taxon>Pterygota</taxon>
        <taxon>Neoptera</taxon>
        <taxon>Endopterygota</taxon>
        <taxon>Coleoptera</taxon>
        <taxon>Polyphaga</taxon>
        <taxon>Cucujiformia</taxon>
        <taxon>Chrysomeloidea</taxon>
        <taxon>Cerambycidae</taxon>
        <taxon>Lepturinae</taxon>
        <taxon>Rhagiini</taxon>
        <taxon>Rhamnusium</taxon>
    </lineage>
</organism>
<dbReference type="PANTHER" id="PTHR37984">
    <property type="entry name" value="PROTEIN CBG26694"/>
    <property type="match status" value="1"/>
</dbReference>